<protein>
    <submittedName>
        <fullName evidence="1">Uncharacterized protein</fullName>
    </submittedName>
</protein>
<dbReference type="RefSeq" id="WP_323450096.1">
    <property type="nucleotide sequence ID" value="NZ_BSBI01000013.1"/>
</dbReference>
<evidence type="ECO:0000313" key="2">
    <source>
        <dbReference type="Proteomes" id="UP001291653"/>
    </source>
</evidence>
<proteinExistence type="predicted"/>
<sequence length="106" mass="11704">MSTPAETPGSAVAVFTAPGEHADRVRMRRAHALAARTLGVTVRGREVWRWQGRTLSRRAADRWLRVVSAPQDKRGVKLWEGTVLADTLVPRSVPWPCGDGARHLTV</sequence>
<comment type="caution">
    <text evidence="1">The sequence shown here is derived from an EMBL/GenBank/DDBJ whole genome shotgun (WGS) entry which is preliminary data.</text>
</comment>
<organism evidence="1 2">
    <name type="scientific">Streptomyces yaizuensis</name>
    <dbReference type="NCBI Taxonomy" id="2989713"/>
    <lineage>
        <taxon>Bacteria</taxon>
        <taxon>Bacillati</taxon>
        <taxon>Actinomycetota</taxon>
        <taxon>Actinomycetes</taxon>
        <taxon>Kitasatosporales</taxon>
        <taxon>Streptomycetaceae</taxon>
        <taxon>Streptomyces</taxon>
    </lineage>
</organism>
<reference evidence="1 2" key="1">
    <citation type="submission" date="2022-10" db="EMBL/GenBank/DDBJ databases">
        <title>Draft genome sequence of Streptomyces sp. YSPA8.</title>
        <authorList>
            <person name="Moriuchi R."/>
            <person name="Dohra H."/>
            <person name="Yamamura H."/>
            <person name="Kodani S."/>
        </authorList>
    </citation>
    <scope>NUCLEOTIDE SEQUENCE [LARGE SCALE GENOMIC DNA]</scope>
    <source>
        <strain evidence="1 2">YSPA8</strain>
    </source>
</reference>
<keyword evidence="2" id="KW-1185">Reference proteome</keyword>
<dbReference type="Proteomes" id="UP001291653">
    <property type="component" value="Unassembled WGS sequence"/>
</dbReference>
<gene>
    <name evidence="1" type="ORF">SYYSPA8_27440</name>
</gene>
<name>A0ABQ5P6B8_9ACTN</name>
<evidence type="ECO:0000313" key="1">
    <source>
        <dbReference type="EMBL" id="GLF98107.1"/>
    </source>
</evidence>
<dbReference type="EMBL" id="BSBI01000013">
    <property type="protein sequence ID" value="GLF98107.1"/>
    <property type="molecule type" value="Genomic_DNA"/>
</dbReference>
<accession>A0ABQ5P6B8</accession>